<evidence type="ECO:0000313" key="9">
    <source>
        <dbReference type="Proteomes" id="UP000642748"/>
    </source>
</evidence>
<evidence type="ECO:0000256" key="1">
    <source>
        <dbReference type="ARBA" id="ARBA00022491"/>
    </source>
</evidence>
<comment type="caution">
    <text evidence="8">The sequence shown here is derived from an EMBL/GenBank/DDBJ whole genome shotgun (WGS) entry which is preliminary data.</text>
</comment>
<name>A0A8J3QJ75_9ACTN</name>
<sequence length="252" mass="27012">MSRDGHAPKASAAILVKTRGLAPGNRIDRHTHGEHQLAWARSGVLSVAAEAGTWVLPPTRALWIPAGVPHEVMASGRATMRSLYLRPESCPVTWPAPQPLSAGPLLAGLIDHLADTNLNPQRRARAEAVLIDVLEPVNRATIDAPMPTDERARDVARALRADPTDARSLAQWGSHVGASARTLARAFRADTGIPFGRWRTAVRLQAALPHLAAGESVARVARRVGYGTPSAFVAAFHRETGLTPGGYFRNPE</sequence>
<evidence type="ECO:0000259" key="7">
    <source>
        <dbReference type="PROSITE" id="PS01124"/>
    </source>
</evidence>
<dbReference type="InterPro" id="IPR014710">
    <property type="entry name" value="RmlC-like_jellyroll"/>
</dbReference>
<evidence type="ECO:0000256" key="5">
    <source>
        <dbReference type="ARBA" id="ARBA00074140"/>
    </source>
</evidence>
<dbReference type="GO" id="GO:0043565">
    <property type="term" value="F:sequence-specific DNA binding"/>
    <property type="evidence" value="ECO:0007669"/>
    <property type="project" value="InterPro"/>
</dbReference>
<accession>A0A8J3QJ75</accession>
<dbReference type="EMBL" id="BONZ01000001">
    <property type="protein sequence ID" value="GIH11925.1"/>
    <property type="molecule type" value="Genomic_DNA"/>
</dbReference>
<evidence type="ECO:0000256" key="4">
    <source>
        <dbReference type="ARBA" id="ARBA00023163"/>
    </source>
</evidence>
<dbReference type="PANTHER" id="PTHR11019">
    <property type="entry name" value="HTH-TYPE TRANSCRIPTIONAL REGULATOR NIMR"/>
    <property type="match status" value="1"/>
</dbReference>
<feature type="domain" description="HTH araC/xylS-type" evidence="7">
    <location>
        <begin position="153"/>
        <end position="250"/>
    </location>
</feature>
<dbReference type="RefSeq" id="WP_203915651.1">
    <property type="nucleotide sequence ID" value="NZ_BONZ01000001.1"/>
</dbReference>
<dbReference type="InterPro" id="IPR018060">
    <property type="entry name" value="HTH_AraC"/>
</dbReference>
<keyword evidence="9" id="KW-1185">Reference proteome</keyword>
<evidence type="ECO:0000256" key="3">
    <source>
        <dbReference type="ARBA" id="ARBA00023125"/>
    </source>
</evidence>
<gene>
    <name evidence="8" type="ORF">Raf01_00970</name>
</gene>
<dbReference type="Gene3D" id="1.10.10.60">
    <property type="entry name" value="Homeodomain-like"/>
    <property type="match status" value="1"/>
</dbReference>
<proteinExistence type="predicted"/>
<keyword evidence="4" id="KW-0804">Transcription</keyword>
<dbReference type="GO" id="GO:0003700">
    <property type="term" value="F:DNA-binding transcription factor activity"/>
    <property type="evidence" value="ECO:0007669"/>
    <property type="project" value="InterPro"/>
</dbReference>
<protein>
    <recommendedName>
        <fullName evidence="5">HTH-type transcriptional regulator RipA</fullName>
    </recommendedName>
    <alternativeName>
        <fullName evidence="6">Repressor of iron proteins A</fullName>
    </alternativeName>
</protein>
<dbReference type="Pfam" id="PF12833">
    <property type="entry name" value="HTH_18"/>
    <property type="match status" value="1"/>
</dbReference>
<dbReference type="PROSITE" id="PS01124">
    <property type="entry name" value="HTH_ARAC_FAMILY_2"/>
    <property type="match status" value="1"/>
</dbReference>
<dbReference type="PANTHER" id="PTHR11019:SF199">
    <property type="entry name" value="HTH-TYPE TRANSCRIPTIONAL REGULATOR NIMR"/>
    <property type="match status" value="1"/>
</dbReference>
<reference evidence="8" key="1">
    <citation type="submission" date="2021-01" db="EMBL/GenBank/DDBJ databases">
        <title>Whole genome shotgun sequence of Rugosimonospora africana NBRC 104875.</title>
        <authorList>
            <person name="Komaki H."/>
            <person name="Tamura T."/>
        </authorList>
    </citation>
    <scope>NUCLEOTIDE SEQUENCE</scope>
    <source>
        <strain evidence="8">NBRC 104875</strain>
    </source>
</reference>
<dbReference type="SUPFAM" id="SSF51182">
    <property type="entry name" value="RmlC-like cupins"/>
    <property type="match status" value="1"/>
</dbReference>
<evidence type="ECO:0000256" key="6">
    <source>
        <dbReference type="ARBA" id="ARBA00079449"/>
    </source>
</evidence>
<dbReference type="Gene3D" id="2.60.120.10">
    <property type="entry name" value="Jelly Rolls"/>
    <property type="match status" value="1"/>
</dbReference>
<keyword evidence="2" id="KW-0805">Transcription regulation</keyword>
<dbReference type="InterPro" id="IPR009057">
    <property type="entry name" value="Homeodomain-like_sf"/>
</dbReference>
<dbReference type="InterPro" id="IPR003313">
    <property type="entry name" value="AraC-bd"/>
</dbReference>
<keyword evidence="3" id="KW-0238">DNA-binding</keyword>
<dbReference type="AlphaFoldDB" id="A0A8J3QJ75"/>
<evidence type="ECO:0000313" key="8">
    <source>
        <dbReference type="EMBL" id="GIH11925.1"/>
    </source>
</evidence>
<dbReference type="Pfam" id="PF02311">
    <property type="entry name" value="AraC_binding"/>
    <property type="match status" value="1"/>
</dbReference>
<dbReference type="CDD" id="cd06124">
    <property type="entry name" value="cupin_NimR-like_N"/>
    <property type="match status" value="1"/>
</dbReference>
<evidence type="ECO:0000256" key="2">
    <source>
        <dbReference type="ARBA" id="ARBA00023015"/>
    </source>
</evidence>
<keyword evidence="1" id="KW-0678">Repressor</keyword>
<dbReference type="Proteomes" id="UP000642748">
    <property type="component" value="Unassembled WGS sequence"/>
</dbReference>
<dbReference type="SUPFAM" id="SSF46689">
    <property type="entry name" value="Homeodomain-like"/>
    <property type="match status" value="1"/>
</dbReference>
<organism evidence="8 9">
    <name type="scientific">Rugosimonospora africana</name>
    <dbReference type="NCBI Taxonomy" id="556532"/>
    <lineage>
        <taxon>Bacteria</taxon>
        <taxon>Bacillati</taxon>
        <taxon>Actinomycetota</taxon>
        <taxon>Actinomycetes</taxon>
        <taxon>Micromonosporales</taxon>
        <taxon>Micromonosporaceae</taxon>
        <taxon>Rugosimonospora</taxon>
    </lineage>
</organism>
<dbReference type="SMART" id="SM00342">
    <property type="entry name" value="HTH_ARAC"/>
    <property type="match status" value="1"/>
</dbReference>
<dbReference type="FunFam" id="1.10.10.60:FF:000132">
    <property type="entry name" value="AraC family transcriptional regulator"/>
    <property type="match status" value="1"/>
</dbReference>
<dbReference type="InterPro" id="IPR011051">
    <property type="entry name" value="RmlC_Cupin_sf"/>
</dbReference>